<protein>
    <submittedName>
        <fullName evidence="1">Uncharacterized protein</fullName>
    </submittedName>
</protein>
<evidence type="ECO:0000313" key="1">
    <source>
        <dbReference type="EMBL" id="KAL0395359.1"/>
    </source>
</evidence>
<accession>A0AAW2STE1</accession>
<dbReference type="PANTHER" id="PTHR33116:SF86">
    <property type="entry name" value="REVERSE TRANSCRIPTASE DOMAIN-CONTAINING PROTEIN"/>
    <property type="match status" value="1"/>
</dbReference>
<dbReference type="EMBL" id="JACGWN010000016">
    <property type="protein sequence ID" value="KAL0395359.1"/>
    <property type="molecule type" value="Genomic_DNA"/>
</dbReference>
<organism evidence="1">
    <name type="scientific">Sesamum latifolium</name>
    <dbReference type="NCBI Taxonomy" id="2727402"/>
    <lineage>
        <taxon>Eukaryota</taxon>
        <taxon>Viridiplantae</taxon>
        <taxon>Streptophyta</taxon>
        <taxon>Embryophyta</taxon>
        <taxon>Tracheophyta</taxon>
        <taxon>Spermatophyta</taxon>
        <taxon>Magnoliopsida</taxon>
        <taxon>eudicotyledons</taxon>
        <taxon>Gunneridae</taxon>
        <taxon>Pentapetalae</taxon>
        <taxon>asterids</taxon>
        <taxon>lamiids</taxon>
        <taxon>Lamiales</taxon>
        <taxon>Pedaliaceae</taxon>
        <taxon>Sesamum</taxon>
    </lineage>
</organism>
<sequence length="270" mass="31509">MQWDRECFGNIRWKTKELNDKICRMQEGVITPMVKAEVEYLKDSMDKLAASAEILWEQRSKALWLAAEDRNTSFFHAKANERRLNKEIKCIKNEAEVEVTDKEGIQNVVLSYFCDIFRSIHPMVDAMEEVLRNMDRRVTDVMNDAIDLPFMLEEVLNALKQMHPLKSPGPDVSVMCSIVRKHDKYLGLPMVADHSKNDLFEGIKDRIWRKLHNWVAKKLSQARAILLKIVLQTIPIYAMSCFRIPDTFLNELESVMVAFFWSCDLESKIH</sequence>
<comment type="caution">
    <text evidence="1">The sequence shown here is derived from an EMBL/GenBank/DDBJ whole genome shotgun (WGS) entry which is preliminary data.</text>
</comment>
<gene>
    <name evidence="1" type="ORF">Slati_4502100</name>
</gene>
<dbReference type="PANTHER" id="PTHR33116">
    <property type="entry name" value="REVERSE TRANSCRIPTASE ZINC-BINDING DOMAIN-CONTAINING PROTEIN-RELATED-RELATED"/>
    <property type="match status" value="1"/>
</dbReference>
<name>A0AAW2STE1_9LAMI</name>
<reference evidence="1" key="2">
    <citation type="journal article" date="2024" name="Plant">
        <title>Genomic evolution and insights into agronomic trait innovations of Sesamum species.</title>
        <authorList>
            <person name="Miao H."/>
            <person name="Wang L."/>
            <person name="Qu L."/>
            <person name="Liu H."/>
            <person name="Sun Y."/>
            <person name="Le M."/>
            <person name="Wang Q."/>
            <person name="Wei S."/>
            <person name="Zheng Y."/>
            <person name="Lin W."/>
            <person name="Duan Y."/>
            <person name="Cao H."/>
            <person name="Xiong S."/>
            <person name="Wang X."/>
            <person name="Wei L."/>
            <person name="Li C."/>
            <person name="Ma Q."/>
            <person name="Ju M."/>
            <person name="Zhao R."/>
            <person name="Li G."/>
            <person name="Mu C."/>
            <person name="Tian Q."/>
            <person name="Mei H."/>
            <person name="Zhang T."/>
            <person name="Gao T."/>
            <person name="Zhang H."/>
        </authorList>
    </citation>
    <scope>NUCLEOTIDE SEQUENCE</scope>
    <source>
        <strain evidence="1">KEN1</strain>
    </source>
</reference>
<dbReference type="AlphaFoldDB" id="A0AAW2STE1"/>
<proteinExistence type="predicted"/>
<reference evidence="1" key="1">
    <citation type="submission" date="2020-06" db="EMBL/GenBank/DDBJ databases">
        <authorList>
            <person name="Li T."/>
            <person name="Hu X."/>
            <person name="Zhang T."/>
            <person name="Song X."/>
            <person name="Zhang H."/>
            <person name="Dai N."/>
            <person name="Sheng W."/>
            <person name="Hou X."/>
            <person name="Wei L."/>
        </authorList>
    </citation>
    <scope>NUCLEOTIDE SEQUENCE</scope>
    <source>
        <strain evidence="1">KEN1</strain>
        <tissue evidence="1">Leaf</tissue>
    </source>
</reference>